<evidence type="ECO:0000313" key="4">
    <source>
        <dbReference type="Proteomes" id="UP001415857"/>
    </source>
</evidence>
<feature type="compositionally biased region" description="Basic and acidic residues" evidence="1">
    <location>
        <begin position="126"/>
        <end position="137"/>
    </location>
</feature>
<dbReference type="Proteomes" id="UP001415857">
    <property type="component" value="Unassembled WGS sequence"/>
</dbReference>
<keyword evidence="4" id="KW-1185">Reference proteome</keyword>
<feature type="compositionally biased region" description="Low complexity" evidence="1">
    <location>
        <begin position="112"/>
        <end position="123"/>
    </location>
</feature>
<evidence type="ECO:0000256" key="2">
    <source>
        <dbReference type="SAM" id="SignalP"/>
    </source>
</evidence>
<dbReference type="AlphaFoldDB" id="A0AAP0R727"/>
<dbReference type="EMBL" id="JBBPBK010000013">
    <property type="protein sequence ID" value="KAK9272517.1"/>
    <property type="molecule type" value="Genomic_DNA"/>
</dbReference>
<organism evidence="3 4">
    <name type="scientific">Liquidambar formosana</name>
    <name type="common">Formosan gum</name>
    <dbReference type="NCBI Taxonomy" id="63359"/>
    <lineage>
        <taxon>Eukaryota</taxon>
        <taxon>Viridiplantae</taxon>
        <taxon>Streptophyta</taxon>
        <taxon>Embryophyta</taxon>
        <taxon>Tracheophyta</taxon>
        <taxon>Spermatophyta</taxon>
        <taxon>Magnoliopsida</taxon>
        <taxon>eudicotyledons</taxon>
        <taxon>Gunneridae</taxon>
        <taxon>Pentapetalae</taxon>
        <taxon>Saxifragales</taxon>
        <taxon>Altingiaceae</taxon>
        <taxon>Liquidambar</taxon>
    </lineage>
</organism>
<name>A0AAP0R727_LIQFO</name>
<reference evidence="3 4" key="1">
    <citation type="journal article" date="2024" name="Plant J.">
        <title>Genome sequences and population genomics reveal climatic adaptation and genomic divergence between two closely related sweetgum species.</title>
        <authorList>
            <person name="Xu W.Q."/>
            <person name="Ren C.Q."/>
            <person name="Zhang X.Y."/>
            <person name="Comes H.P."/>
            <person name="Liu X.H."/>
            <person name="Li Y.G."/>
            <person name="Kettle C.J."/>
            <person name="Jalonen R."/>
            <person name="Gaisberger H."/>
            <person name="Ma Y.Z."/>
            <person name="Qiu Y.X."/>
        </authorList>
    </citation>
    <scope>NUCLEOTIDE SEQUENCE [LARGE SCALE GENOMIC DNA]</scope>
    <source>
        <strain evidence="3">Hangzhou</strain>
    </source>
</reference>
<proteinExistence type="predicted"/>
<feature type="signal peptide" evidence="2">
    <location>
        <begin position="1"/>
        <end position="26"/>
    </location>
</feature>
<feature type="region of interest" description="Disordered" evidence="1">
    <location>
        <begin position="95"/>
        <end position="145"/>
    </location>
</feature>
<feature type="chain" id="PRO_5042886002" evidence="2">
    <location>
        <begin position="27"/>
        <end position="145"/>
    </location>
</feature>
<evidence type="ECO:0000313" key="3">
    <source>
        <dbReference type="EMBL" id="KAK9272517.1"/>
    </source>
</evidence>
<protein>
    <submittedName>
        <fullName evidence="3">Uncharacterized protein</fullName>
    </submittedName>
</protein>
<comment type="caution">
    <text evidence="3">The sequence shown here is derived from an EMBL/GenBank/DDBJ whole genome shotgun (WGS) entry which is preliminary data.</text>
</comment>
<sequence length="145" mass="15611">MDTFRGTARLFFLWFIILSPRIPTTAGNEGQGNDVNKQKNPSLVEMVTDTFSLLSRSYVNSWDKFCIFQSVLGVGMKHEIGASVGSDGVGGKVKEAVGKSFGSQQSDGGGMRKISGKSSGRSSAQDSREGEGEHVEQQETDDAEL</sequence>
<gene>
    <name evidence="3" type="ORF">L1049_002890</name>
</gene>
<evidence type="ECO:0000256" key="1">
    <source>
        <dbReference type="SAM" id="MobiDB-lite"/>
    </source>
</evidence>
<keyword evidence="2" id="KW-0732">Signal</keyword>
<accession>A0AAP0R727</accession>